<organism evidence="1 2">
    <name type="scientific">Trichonephila clavata</name>
    <name type="common">Joro spider</name>
    <name type="synonym">Nephila clavata</name>
    <dbReference type="NCBI Taxonomy" id="2740835"/>
    <lineage>
        <taxon>Eukaryota</taxon>
        <taxon>Metazoa</taxon>
        <taxon>Ecdysozoa</taxon>
        <taxon>Arthropoda</taxon>
        <taxon>Chelicerata</taxon>
        <taxon>Arachnida</taxon>
        <taxon>Araneae</taxon>
        <taxon>Araneomorphae</taxon>
        <taxon>Entelegynae</taxon>
        <taxon>Araneoidea</taxon>
        <taxon>Nephilidae</taxon>
        <taxon>Trichonephila</taxon>
    </lineage>
</organism>
<comment type="caution">
    <text evidence="1">The sequence shown here is derived from an EMBL/GenBank/DDBJ whole genome shotgun (WGS) entry which is preliminary data.</text>
</comment>
<protein>
    <submittedName>
        <fullName evidence="1">Uncharacterized protein</fullName>
    </submittedName>
</protein>
<sequence>MTKSSEGMAVAFARAFSIIISVLSQRGSADRSWKKMPVGSIGIYDFYVWNRNREKNCEEWSSKNNGSLLKWKASVEMSAMDYTKKVESEWICRKGSLELHQRIPLQLQAL</sequence>
<accession>A0A8X6L368</accession>
<dbReference type="AlphaFoldDB" id="A0A8X6L368"/>
<gene>
    <name evidence="1" type="ORF">TNCT_408611</name>
</gene>
<evidence type="ECO:0000313" key="1">
    <source>
        <dbReference type="EMBL" id="GFQ96065.1"/>
    </source>
</evidence>
<proteinExistence type="predicted"/>
<name>A0A8X6L368_TRICU</name>
<dbReference type="Proteomes" id="UP000887116">
    <property type="component" value="Unassembled WGS sequence"/>
</dbReference>
<evidence type="ECO:0000313" key="2">
    <source>
        <dbReference type="Proteomes" id="UP000887116"/>
    </source>
</evidence>
<reference evidence="1" key="1">
    <citation type="submission" date="2020-07" db="EMBL/GenBank/DDBJ databases">
        <title>Multicomponent nature underlies the extraordinary mechanical properties of spider dragline silk.</title>
        <authorList>
            <person name="Kono N."/>
            <person name="Nakamura H."/>
            <person name="Mori M."/>
            <person name="Yoshida Y."/>
            <person name="Ohtoshi R."/>
            <person name="Malay A.D."/>
            <person name="Moran D.A.P."/>
            <person name="Tomita M."/>
            <person name="Numata K."/>
            <person name="Arakawa K."/>
        </authorList>
    </citation>
    <scope>NUCLEOTIDE SEQUENCE</scope>
</reference>
<keyword evidence="2" id="KW-1185">Reference proteome</keyword>
<dbReference type="EMBL" id="BMAO01004642">
    <property type="protein sequence ID" value="GFQ96065.1"/>
    <property type="molecule type" value="Genomic_DNA"/>
</dbReference>